<proteinExistence type="predicted"/>
<gene>
    <name evidence="1" type="ORF">CYY_009766</name>
</gene>
<keyword evidence="2" id="KW-1185">Reference proteome</keyword>
<sequence length="97" mass="11436">MSEPNQNKNLNLWQRWKLIEPRKRIVISFTVLVFSSLSLFFEPKEGESNIMNHSQRPGVTIKTIDYSKPADKRVSITRDGVDVTKEELEKNQNKKWF</sequence>
<dbReference type="Proteomes" id="UP000695562">
    <property type="component" value="Unassembled WGS sequence"/>
</dbReference>
<name>A0A8J4PL44_9MYCE</name>
<dbReference type="AlphaFoldDB" id="A0A8J4PL44"/>
<reference evidence="1" key="1">
    <citation type="submission" date="2020-01" db="EMBL/GenBank/DDBJ databases">
        <title>Development of genomics and gene disruption for Polysphondylium violaceum indicates a role for the polyketide synthase stlB in stalk morphogenesis.</title>
        <authorList>
            <person name="Narita B."/>
            <person name="Kawabe Y."/>
            <person name="Kin K."/>
            <person name="Saito T."/>
            <person name="Gibbs R."/>
            <person name="Kuspa A."/>
            <person name="Muzny D."/>
            <person name="Queller D."/>
            <person name="Richards S."/>
            <person name="Strassman J."/>
            <person name="Sucgang R."/>
            <person name="Worley K."/>
            <person name="Schaap P."/>
        </authorList>
    </citation>
    <scope>NUCLEOTIDE SEQUENCE</scope>
    <source>
        <strain evidence="1">QSvi11</strain>
    </source>
</reference>
<comment type="caution">
    <text evidence="1">The sequence shown here is derived from an EMBL/GenBank/DDBJ whole genome shotgun (WGS) entry which is preliminary data.</text>
</comment>
<organism evidence="1 2">
    <name type="scientific">Polysphondylium violaceum</name>
    <dbReference type="NCBI Taxonomy" id="133409"/>
    <lineage>
        <taxon>Eukaryota</taxon>
        <taxon>Amoebozoa</taxon>
        <taxon>Evosea</taxon>
        <taxon>Eumycetozoa</taxon>
        <taxon>Dictyostelia</taxon>
        <taxon>Dictyosteliales</taxon>
        <taxon>Dictyosteliaceae</taxon>
        <taxon>Polysphondylium</taxon>
    </lineage>
</organism>
<dbReference type="EMBL" id="AJWJ01000800">
    <property type="protein sequence ID" value="KAF2068913.1"/>
    <property type="molecule type" value="Genomic_DNA"/>
</dbReference>
<evidence type="ECO:0000313" key="1">
    <source>
        <dbReference type="EMBL" id="KAF2068913.1"/>
    </source>
</evidence>
<evidence type="ECO:0000313" key="2">
    <source>
        <dbReference type="Proteomes" id="UP000695562"/>
    </source>
</evidence>
<accession>A0A8J4PL44</accession>
<protein>
    <submittedName>
        <fullName evidence="1">Uncharacterized protein</fullName>
    </submittedName>
</protein>